<evidence type="ECO:0008006" key="3">
    <source>
        <dbReference type="Google" id="ProtNLM"/>
    </source>
</evidence>
<dbReference type="AlphaFoldDB" id="A0A852SKZ2"/>
<comment type="caution">
    <text evidence="1">The sequence shown here is derived from an EMBL/GenBank/DDBJ whole genome shotgun (WGS) entry which is preliminary data.</text>
</comment>
<protein>
    <recommendedName>
        <fullName evidence="3">Protein-L-isoaspartate carboxylmethyltransferase</fullName>
    </recommendedName>
</protein>
<reference evidence="1 2" key="1">
    <citation type="submission" date="2020-07" db="EMBL/GenBank/DDBJ databases">
        <title>Sequencing the genomes of 1000 actinobacteria strains.</title>
        <authorList>
            <person name="Klenk H.-P."/>
        </authorList>
    </citation>
    <scope>NUCLEOTIDE SEQUENCE [LARGE SCALE GENOMIC DNA]</scope>
    <source>
        <strain evidence="1 2">DSM 26474</strain>
    </source>
</reference>
<organism evidence="1 2">
    <name type="scientific">Herbiconiux flava</name>
    <dbReference type="NCBI Taxonomy" id="881268"/>
    <lineage>
        <taxon>Bacteria</taxon>
        <taxon>Bacillati</taxon>
        <taxon>Actinomycetota</taxon>
        <taxon>Actinomycetes</taxon>
        <taxon>Micrococcales</taxon>
        <taxon>Microbacteriaceae</taxon>
        <taxon>Herbiconiux</taxon>
    </lineage>
</organism>
<evidence type="ECO:0000313" key="1">
    <source>
        <dbReference type="EMBL" id="NYD69241.1"/>
    </source>
</evidence>
<sequence length="121" mass="13100">MPFRSKEVLESWLAEYGSESGPASGAHRIVEYTEVAVQDGSDGSDTGLVVIALRNATTDVYMQPVALGDPRWEVTFAARDRDLALSTEDVVALSQELAAAAELCSYLERRSLEHLQALEGA</sequence>
<gene>
    <name evidence="1" type="ORF">BJ984_000399</name>
</gene>
<dbReference type="RefSeq" id="WP_179546606.1">
    <property type="nucleotide sequence ID" value="NZ_BSEW01000001.1"/>
</dbReference>
<dbReference type="EMBL" id="JACCBM010000001">
    <property type="protein sequence ID" value="NYD69241.1"/>
    <property type="molecule type" value="Genomic_DNA"/>
</dbReference>
<dbReference type="Proteomes" id="UP000549913">
    <property type="component" value="Unassembled WGS sequence"/>
</dbReference>
<keyword evidence="2" id="KW-1185">Reference proteome</keyword>
<evidence type="ECO:0000313" key="2">
    <source>
        <dbReference type="Proteomes" id="UP000549913"/>
    </source>
</evidence>
<name>A0A852SKZ2_9MICO</name>
<accession>A0A852SKZ2</accession>
<proteinExistence type="predicted"/>